<organism evidence="2 3">
    <name type="scientific">Morganella morganii</name>
    <name type="common">Proteus morganii</name>
    <dbReference type="NCBI Taxonomy" id="582"/>
    <lineage>
        <taxon>Bacteria</taxon>
        <taxon>Pseudomonadati</taxon>
        <taxon>Pseudomonadota</taxon>
        <taxon>Gammaproteobacteria</taxon>
        <taxon>Enterobacterales</taxon>
        <taxon>Morganellaceae</taxon>
        <taxon>Morganella</taxon>
    </lineage>
</organism>
<feature type="transmembrane region" description="Helical" evidence="1">
    <location>
        <begin position="87"/>
        <end position="110"/>
    </location>
</feature>
<comment type="caution">
    <text evidence="2">The sequence shown here is derived from an EMBL/GenBank/DDBJ whole genome shotgun (WGS) entry which is preliminary data.</text>
</comment>
<dbReference type="PATRIC" id="fig|582.24.peg.7214"/>
<dbReference type="AlphaFoldDB" id="A0A0D8L1K9"/>
<keyword evidence="1" id="KW-1133">Transmembrane helix</keyword>
<evidence type="ECO:0000313" key="3">
    <source>
        <dbReference type="Proteomes" id="UP000032582"/>
    </source>
</evidence>
<sequence>TITNKAKEVLIEALNLKPAKNLSDEIRENIDLIDTDLKGKLKNWDMEIQSQLNTFKLNRDLLNEYRNQYLDMSAQLESEKKTSKTRWVITSVIQFGLSIAILLILMNILLS</sequence>
<gene>
    <name evidence="2" type="ORF">UA45_22715</name>
</gene>
<evidence type="ECO:0000313" key="2">
    <source>
        <dbReference type="EMBL" id="KJF75589.1"/>
    </source>
</evidence>
<reference evidence="2 3" key="1">
    <citation type="submission" date="2015-02" db="EMBL/GenBank/DDBJ databases">
        <title>Whole genome shotgun sequencing of cultured foodborne pathogen.</title>
        <authorList>
            <person name="Timme R."/>
            <person name="Allard M.W."/>
            <person name="Strain E."/>
            <person name="Evans P.S."/>
            <person name="Brown E."/>
        </authorList>
    </citation>
    <scope>NUCLEOTIDE SEQUENCE [LARGE SCALE GENOMIC DNA]</scope>
    <source>
        <strain evidence="2 3">GCSL-TSO-24</strain>
    </source>
</reference>
<proteinExistence type="predicted"/>
<protein>
    <submittedName>
        <fullName evidence="2">Uncharacterized protein</fullName>
    </submittedName>
</protein>
<feature type="non-terminal residue" evidence="2">
    <location>
        <position position="1"/>
    </location>
</feature>
<dbReference type="EMBL" id="JZSH01000624">
    <property type="protein sequence ID" value="KJF75589.1"/>
    <property type="molecule type" value="Genomic_DNA"/>
</dbReference>
<dbReference type="Proteomes" id="UP000032582">
    <property type="component" value="Unassembled WGS sequence"/>
</dbReference>
<keyword evidence="1" id="KW-0472">Membrane</keyword>
<name>A0A0D8L1K9_MORMO</name>
<evidence type="ECO:0000256" key="1">
    <source>
        <dbReference type="SAM" id="Phobius"/>
    </source>
</evidence>
<accession>A0A0D8L1K9</accession>
<keyword evidence="1" id="KW-0812">Transmembrane</keyword>